<keyword evidence="3" id="KW-1185">Reference proteome</keyword>
<evidence type="ECO:0000313" key="3">
    <source>
        <dbReference type="Proteomes" id="UP000298030"/>
    </source>
</evidence>
<accession>A0A4Y7T7P1</accession>
<feature type="domain" description="DUF6533" evidence="1">
    <location>
        <begin position="49"/>
        <end position="84"/>
    </location>
</feature>
<dbReference type="OrthoDB" id="2958007at2759"/>
<dbReference type="Proteomes" id="UP000298030">
    <property type="component" value="Unassembled WGS sequence"/>
</dbReference>
<sequence length="305" mass="34496">MAETLDTEALQAIIEGYASTKVLNYGVRLKQHTGTLHLYLTLPVISQTASGVALVVVDYLHTFPEEVALMWRAPLSPPTVLFFIFYQRLITSVQEHAWRISAKYRWLQARDHFETCQRSAKKLLAYLLFQYITYNSIQFMFSIPGATTAFLWFESVKCKAPNIQQDAPVPGDLFCALVESERGLLNGLFAIKLTNQLPPGAGQPFAQGVREGWDILLRSHISESCPSHCLHEGIGDFKLQRRWTMWMPAPMQVNVHAILAPRMLLHLRACAREDQDLGATELSTIQFKARFMPSEPVSAAEEHHV</sequence>
<organism evidence="2 3">
    <name type="scientific">Coprinellus micaceus</name>
    <name type="common">Glistening ink-cap mushroom</name>
    <name type="synonym">Coprinus micaceus</name>
    <dbReference type="NCBI Taxonomy" id="71717"/>
    <lineage>
        <taxon>Eukaryota</taxon>
        <taxon>Fungi</taxon>
        <taxon>Dikarya</taxon>
        <taxon>Basidiomycota</taxon>
        <taxon>Agaricomycotina</taxon>
        <taxon>Agaricomycetes</taxon>
        <taxon>Agaricomycetidae</taxon>
        <taxon>Agaricales</taxon>
        <taxon>Agaricineae</taxon>
        <taxon>Psathyrellaceae</taxon>
        <taxon>Coprinellus</taxon>
    </lineage>
</organism>
<evidence type="ECO:0000313" key="2">
    <source>
        <dbReference type="EMBL" id="TEB30197.1"/>
    </source>
</evidence>
<gene>
    <name evidence="2" type="ORF">FA13DRAFT_1710630</name>
</gene>
<name>A0A4Y7T7P1_COPMI</name>
<proteinExistence type="predicted"/>
<evidence type="ECO:0000259" key="1">
    <source>
        <dbReference type="Pfam" id="PF20151"/>
    </source>
</evidence>
<protein>
    <recommendedName>
        <fullName evidence="1">DUF6533 domain-containing protein</fullName>
    </recommendedName>
</protein>
<dbReference type="InterPro" id="IPR045340">
    <property type="entry name" value="DUF6533"/>
</dbReference>
<dbReference type="AlphaFoldDB" id="A0A4Y7T7P1"/>
<dbReference type="EMBL" id="QPFP01000024">
    <property type="protein sequence ID" value="TEB30197.1"/>
    <property type="molecule type" value="Genomic_DNA"/>
</dbReference>
<dbReference type="Pfam" id="PF20151">
    <property type="entry name" value="DUF6533"/>
    <property type="match status" value="1"/>
</dbReference>
<comment type="caution">
    <text evidence="2">The sequence shown here is derived from an EMBL/GenBank/DDBJ whole genome shotgun (WGS) entry which is preliminary data.</text>
</comment>
<reference evidence="2 3" key="1">
    <citation type="journal article" date="2019" name="Nat. Ecol. Evol.">
        <title>Megaphylogeny resolves global patterns of mushroom evolution.</title>
        <authorList>
            <person name="Varga T."/>
            <person name="Krizsan K."/>
            <person name="Foldi C."/>
            <person name="Dima B."/>
            <person name="Sanchez-Garcia M."/>
            <person name="Sanchez-Ramirez S."/>
            <person name="Szollosi G.J."/>
            <person name="Szarkandi J.G."/>
            <person name="Papp V."/>
            <person name="Albert L."/>
            <person name="Andreopoulos W."/>
            <person name="Angelini C."/>
            <person name="Antonin V."/>
            <person name="Barry K.W."/>
            <person name="Bougher N.L."/>
            <person name="Buchanan P."/>
            <person name="Buyck B."/>
            <person name="Bense V."/>
            <person name="Catcheside P."/>
            <person name="Chovatia M."/>
            <person name="Cooper J."/>
            <person name="Damon W."/>
            <person name="Desjardin D."/>
            <person name="Finy P."/>
            <person name="Geml J."/>
            <person name="Haridas S."/>
            <person name="Hughes K."/>
            <person name="Justo A."/>
            <person name="Karasinski D."/>
            <person name="Kautmanova I."/>
            <person name="Kiss B."/>
            <person name="Kocsube S."/>
            <person name="Kotiranta H."/>
            <person name="LaButti K.M."/>
            <person name="Lechner B.E."/>
            <person name="Liimatainen K."/>
            <person name="Lipzen A."/>
            <person name="Lukacs Z."/>
            <person name="Mihaltcheva S."/>
            <person name="Morgado L.N."/>
            <person name="Niskanen T."/>
            <person name="Noordeloos M.E."/>
            <person name="Ohm R.A."/>
            <person name="Ortiz-Santana B."/>
            <person name="Ovrebo C."/>
            <person name="Racz N."/>
            <person name="Riley R."/>
            <person name="Savchenko A."/>
            <person name="Shiryaev A."/>
            <person name="Soop K."/>
            <person name="Spirin V."/>
            <person name="Szebenyi C."/>
            <person name="Tomsovsky M."/>
            <person name="Tulloss R.E."/>
            <person name="Uehling J."/>
            <person name="Grigoriev I.V."/>
            <person name="Vagvolgyi C."/>
            <person name="Papp T."/>
            <person name="Martin F.M."/>
            <person name="Miettinen O."/>
            <person name="Hibbett D.S."/>
            <person name="Nagy L.G."/>
        </authorList>
    </citation>
    <scope>NUCLEOTIDE SEQUENCE [LARGE SCALE GENOMIC DNA]</scope>
    <source>
        <strain evidence="2 3">FP101781</strain>
    </source>
</reference>